<dbReference type="InterPro" id="IPR046347">
    <property type="entry name" value="bZIP_sf"/>
</dbReference>
<evidence type="ECO:0000256" key="4">
    <source>
        <dbReference type="SAM" id="MobiDB-lite"/>
    </source>
</evidence>
<dbReference type="Gene3D" id="3.30.450.20">
    <property type="entry name" value="PAS domain"/>
    <property type="match status" value="1"/>
</dbReference>
<evidence type="ECO:0000256" key="2">
    <source>
        <dbReference type="ARBA" id="ARBA00022643"/>
    </source>
</evidence>
<dbReference type="PROSITE" id="PS50217">
    <property type="entry name" value="BZIP"/>
    <property type="match status" value="1"/>
</dbReference>
<dbReference type="Pfam" id="PF00170">
    <property type="entry name" value="bZIP_1"/>
    <property type="match status" value="1"/>
</dbReference>
<feature type="region of interest" description="Disordered" evidence="4">
    <location>
        <begin position="1"/>
        <end position="87"/>
    </location>
</feature>
<reference evidence="7" key="1">
    <citation type="journal article" date="2016" name="Proc. Natl. Acad. Sci. U.S.A.">
        <title>Functional and topological diversity of LOV domain photoreceptors.</title>
        <authorList>
            <person name="Glantz S.T."/>
            <person name="Carpenter E.J."/>
            <person name="Melkonian M."/>
            <person name="Gardner K.H."/>
            <person name="Boyden E.S."/>
            <person name="Wong G.K."/>
            <person name="Chow B.Y."/>
        </authorList>
    </citation>
    <scope>NUCLEOTIDE SEQUENCE</scope>
    <source>
        <strain evidence="7">LIRF_2099930</strain>
    </source>
</reference>
<protein>
    <submittedName>
        <fullName evidence="7">Putative LOV domain-containing protein</fullName>
    </submittedName>
</protein>
<dbReference type="PANTHER" id="PTHR47429:SF8">
    <property type="entry name" value="PHOTOTROPIN-1-LIKE"/>
    <property type="match status" value="1"/>
</dbReference>
<name>A0A126WZ78_9PHAE</name>
<dbReference type="AlphaFoldDB" id="A0A126WZ78"/>
<feature type="domain" description="PAS" evidence="5">
    <location>
        <begin position="156"/>
        <end position="229"/>
    </location>
</feature>
<dbReference type="FunFam" id="3.30.450.20:FF:000135">
    <property type="entry name" value="Ptaureo1a lov2 domain"/>
    <property type="match status" value="1"/>
</dbReference>
<keyword evidence="3" id="KW-0157">Chromophore</keyword>
<feature type="compositionally biased region" description="Basic and acidic residues" evidence="4">
    <location>
        <begin position="66"/>
        <end position="79"/>
    </location>
</feature>
<dbReference type="EMBL" id="KU699896">
    <property type="protein sequence ID" value="AML77777.1"/>
    <property type="molecule type" value="mRNA"/>
</dbReference>
<evidence type="ECO:0000259" key="6">
    <source>
        <dbReference type="PROSITE" id="PS50217"/>
    </source>
</evidence>
<organism evidence="7">
    <name type="scientific">Dictyopteris undulata</name>
    <dbReference type="NCBI Taxonomy" id="156997"/>
    <lineage>
        <taxon>Eukaryota</taxon>
        <taxon>Sar</taxon>
        <taxon>Stramenopiles</taxon>
        <taxon>Ochrophyta</taxon>
        <taxon>PX clade</taxon>
        <taxon>Phaeophyceae</taxon>
        <taxon>Dictyotales</taxon>
        <taxon>Dictyotaceae</taxon>
        <taxon>Dictyopteris</taxon>
    </lineage>
</organism>
<feature type="domain" description="BZIP" evidence="6">
    <location>
        <begin position="72"/>
        <end position="118"/>
    </location>
</feature>
<proteinExistence type="evidence at transcript level"/>
<dbReference type="CDD" id="cd00130">
    <property type="entry name" value="PAS"/>
    <property type="match status" value="1"/>
</dbReference>
<dbReference type="GO" id="GO:0003700">
    <property type="term" value="F:DNA-binding transcription factor activity"/>
    <property type="evidence" value="ECO:0007669"/>
    <property type="project" value="InterPro"/>
</dbReference>
<dbReference type="InterPro" id="IPR035965">
    <property type="entry name" value="PAS-like_dom_sf"/>
</dbReference>
<dbReference type="InterPro" id="IPR000014">
    <property type="entry name" value="PAS"/>
</dbReference>
<keyword evidence="1" id="KW-0285">Flavoprotein</keyword>
<dbReference type="Gene3D" id="1.20.5.170">
    <property type="match status" value="1"/>
</dbReference>
<dbReference type="PROSITE" id="PS50112">
    <property type="entry name" value="PAS"/>
    <property type="match status" value="1"/>
</dbReference>
<evidence type="ECO:0000313" key="7">
    <source>
        <dbReference type="EMBL" id="AML77777.1"/>
    </source>
</evidence>
<accession>A0A126WZ78</accession>
<dbReference type="GO" id="GO:0005634">
    <property type="term" value="C:nucleus"/>
    <property type="evidence" value="ECO:0007669"/>
    <property type="project" value="TreeGrafter"/>
</dbReference>
<sequence length="330" mass="35602">MMHVDPTAESRQGASRAQLGVGAGSANSPRMRSGVMRFPSLGPKFGMGTKISEGLSSSRRPRHKVSSKDLTEEQRTERRVRNREHAKRSRVRKKFLLDSLQQSVDALQAENDSLKGSIVQSLGDRGRTLVAECAPEDVGGIITANPTQATKILDDPDYSLVKALQTAQQNFVITDASLPDNPIVFASRGFLELTGYKLSEVLGRNCRFLQGPETDPRAVDKIRKAIEESADASVCLLNYRADMTTFWNQFFVAALRDGDGKTVNYVGVQCKVGDDYARIVVSEQNKQLAGPSGSARRGFSTSVRARPPMLGGAAMAPATAAPAPAGAHAL</sequence>
<dbReference type="InterPro" id="IPR004827">
    <property type="entry name" value="bZIP"/>
</dbReference>
<keyword evidence="2" id="KW-0288">FMN</keyword>
<dbReference type="SMART" id="SM00338">
    <property type="entry name" value="BRLZ"/>
    <property type="match status" value="1"/>
</dbReference>
<dbReference type="PANTHER" id="PTHR47429">
    <property type="entry name" value="PROTEIN TWIN LOV 1"/>
    <property type="match status" value="1"/>
</dbReference>
<dbReference type="SUPFAM" id="SSF57959">
    <property type="entry name" value="Leucine zipper domain"/>
    <property type="match status" value="1"/>
</dbReference>
<evidence type="ECO:0000259" key="5">
    <source>
        <dbReference type="PROSITE" id="PS50112"/>
    </source>
</evidence>
<evidence type="ECO:0000256" key="3">
    <source>
        <dbReference type="ARBA" id="ARBA00022991"/>
    </source>
</evidence>
<dbReference type="CDD" id="cd14809">
    <property type="entry name" value="bZIP_AUREO-like"/>
    <property type="match status" value="1"/>
</dbReference>
<dbReference type="Pfam" id="PF13426">
    <property type="entry name" value="PAS_9"/>
    <property type="match status" value="1"/>
</dbReference>
<evidence type="ECO:0000256" key="1">
    <source>
        <dbReference type="ARBA" id="ARBA00022630"/>
    </source>
</evidence>
<dbReference type="SUPFAM" id="SSF55785">
    <property type="entry name" value="PYP-like sensor domain (PAS domain)"/>
    <property type="match status" value="1"/>
</dbReference>
<dbReference type="NCBIfam" id="TIGR00229">
    <property type="entry name" value="sensory_box"/>
    <property type="match status" value="1"/>
</dbReference>